<evidence type="ECO:0000256" key="1">
    <source>
        <dbReference type="ARBA" id="ARBA00023125"/>
    </source>
</evidence>
<keyword evidence="5" id="KW-1185">Reference proteome</keyword>
<dbReference type="GO" id="GO:0003677">
    <property type="term" value="F:DNA binding"/>
    <property type="evidence" value="ECO:0007669"/>
    <property type="project" value="UniProtKB-KW"/>
</dbReference>
<feature type="region of interest" description="Disordered" evidence="2">
    <location>
        <begin position="1"/>
        <end position="20"/>
    </location>
</feature>
<protein>
    <submittedName>
        <fullName evidence="4">Helix-turn-helix transcriptional regulator</fullName>
    </submittedName>
</protein>
<dbReference type="InterPro" id="IPR001387">
    <property type="entry name" value="Cro/C1-type_HTH"/>
</dbReference>
<dbReference type="EMBL" id="JALBUR010000001">
    <property type="protein sequence ID" value="MDX8418578.1"/>
    <property type="molecule type" value="Genomic_DNA"/>
</dbReference>
<dbReference type="CDD" id="cd00093">
    <property type="entry name" value="HTH_XRE"/>
    <property type="match status" value="1"/>
</dbReference>
<dbReference type="PANTHER" id="PTHR46558:SF4">
    <property type="entry name" value="DNA-BIDING PHAGE PROTEIN"/>
    <property type="match status" value="1"/>
</dbReference>
<feature type="domain" description="HTH cro/C1-type" evidence="3">
    <location>
        <begin position="25"/>
        <end position="79"/>
    </location>
</feature>
<gene>
    <name evidence="4" type="ORF">MOZ60_00555</name>
</gene>
<evidence type="ECO:0000313" key="4">
    <source>
        <dbReference type="EMBL" id="MDX8418578.1"/>
    </source>
</evidence>
<reference evidence="4 5" key="1">
    <citation type="submission" date="2022-03" db="EMBL/GenBank/DDBJ databases">
        <title>Novel taxa within the pig intestine.</title>
        <authorList>
            <person name="Wylensek D."/>
            <person name="Bishof K."/>
            <person name="Afrizal A."/>
            <person name="Clavel T."/>
        </authorList>
    </citation>
    <scope>NUCLEOTIDE SEQUENCE [LARGE SCALE GENOMIC DNA]</scope>
    <source>
        <strain evidence="4 5">CLA-KB-P133</strain>
    </source>
</reference>
<evidence type="ECO:0000313" key="5">
    <source>
        <dbReference type="Proteomes" id="UP001286174"/>
    </source>
</evidence>
<dbReference type="SUPFAM" id="SSF47413">
    <property type="entry name" value="lambda repressor-like DNA-binding domains"/>
    <property type="match status" value="1"/>
</dbReference>
<dbReference type="Pfam" id="PF01381">
    <property type="entry name" value="HTH_3"/>
    <property type="match status" value="1"/>
</dbReference>
<dbReference type="Gene3D" id="1.10.260.40">
    <property type="entry name" value="lambda repressor-like DNA-binding domains"/>
    <property type="match status" value="1"/>
</dbReference>
<accession>A0AB35U0J2</accession>
<proteinExistence type="predicted"/>
<dbReference type="RefSeq" id="WP_370595272.1">
    <property type="nucleotide sequence ID" value="NZ_JALBUR010000001.1"/>
</dbReference>
<sequence>MSSKDHRQNHDRKQEESLHRVNLNMRKLRIKAGMTQRELGEKIGLDHRSISAYENGHYEPGASVIIKYCDVFHITPDELLGYHTHEEDARYFLTPDEINMVMAFRRRPEYVQMSVKTLCLHGYRFLSEEEDIRQDMEWVENRKRQMKIQKNMEKWAQNVKKSGESQKG</sequence>
<evidence type="ECO:0000259" key="3">
    <source>
        <dbReference type="PROSITE" id="PS50943"/>
    </source>
</evidence>
<comment type="caution">
    <text evidence="4">The sequence shown here is derived from an EMBL/GenBank/DDBJ whole genome shotgun (WGS) entry which is preliminary data.</text>
</comment>
<feature type="compositionally biased region" description="Basic and acidic residues" evidence="2">
    <location>
        <begin position="1"/>
        <end position="19"/>
    </location>
</feature>
<evidence type="ECO:0000256" key="2">
    <source>
        <dbReference type="SAM" id="MobiDB-lite"/>
    </source>
</evidence>
<organism evidence="4 5">
    <name type="scientific">Grylomicrobium aquisgranensis</name>
    <dbReference type="NCBI Taxonomy" id="2926318"/>
    <lineage>
        <taxon>Bacteria</taxon>
        <taxon>Bacillati</taxon>
        <taxon>Bacillota</taxon>
        <taxon>Erysipelotrichia</taxon>
        <taxon>Erysipelotrichales</taxon>
        <taxon>Erysipelotrichaceae</taxon>
        <taxon>Grylomicrobium</taxon>
    </lineage>
</organism>
<dbReference type="SMART" id="SM00530">
    <property type="entry name" value="HTH_XRE"/>
    <property type="match status" value="1"/>
</dbReference>
<dbReference type="AlphaFoldDB" id="A0AB35U0J2"/>
<dbReference type="Proteomes" id="UP001286174">
    <property type="component" value="Unassembled WGS sequence"/>
</dbReference>
<dbReference type="PANTHER" id="PTHR46558">
    <property type="entry name" value="TRACRIPTIONAL REGULATORY PROTEIN-RELATED-RELATED"/>
    <property type="match status" value="1"/>
</dbReference>
<keyword evidence="1" id="KW-0238">DNA-binding</keyword>
<name>A0AB35U0J2_9FIRM</name>
<dbReference type="PROSITE" id="PS50943">
    <property type="entry name" value="HTH_CROC1"/>
    <property type="match status" value="1"/>
</dbReference>
<dbReference type="InterPro" id="IPR010982">
    <property type="entry name" value="Lambda_DNA-bd_dom_sf"/>
</dbReference>